<organism evidence="3 4">
    <name type="scientific">Sphingomonas sediminicola</name>
    <dbReference type="NCBI Taxonomy" id="386874"/>
    <lineage>
        <taxon>Bacteria</taxon>
        <taxon>Pseudomonadati</taxon>
        <taxon>Pseudomonadota</taxon>
        <taxon>Alphaproteobacteria</taxon>
        <taxon>Sphingomonadales</taxon>
        <taxon>Sphingomonadaceae</taxon>
        <taxon>Sphingomonas</taxon>
    </lineage>
</organism>
<protein>
    <recommendedName>
        <fullName evidence="2">Bacterial dipeptidyl-peptidase SH3 domain-containing protein</fullName>
    </recommendedName>
</protein>
<sequence length="131" mass="13893">MKGSNETSARATGSPRTGRSSDSSRPTRTVSGFALSGRSSPPDPASHAYRPDLADVALAGQVIASHYAEPIDKIVIANSPLRIAASDEAEELAELEVDDPFSMLDDTLGWAWGYAGRDRRVGYVRSEALSG</sequence>
<dbReference type="EMBL" id="CP060782">
    <property type="protein sequence ID" value="QNP44771.1"/>
    <property type="molecule type" value="Genomic_DNA"/>
</dbReference>
<gene>
    <name evidence="3" type="ORF">H9L14_08265</name>
</gene>
<keyword evidence="4" id="KW-1185">Reference proteome</keyword>
<proteinExistence type="predicted"/>
<evidence type="ECO:0000256" key="1">
    <source>
        <dbReference type="SAM" id="MobiDB-lite"/>
    </source>
</evidence>
<feature type="domain" description="Bacterial dipeptidyl-peptidase SH3" evidence="2">
    <location>
        <begin position="84"/>
        <end position="129"/>
    </location>
</feature>
<dbReference type="InterPro" id="IPR041382">
    <property type="entry name" value="SH3_16"/>
</dbReference>
<dbReference type="Pfam" id="PF18348">
    <property type="entry name" value="SH3_16"/>
    <property type="match status" value="1"/>
</dbReference>
<accession>A0ABX6T4G7</accession>
<reference evidence="3 4" key="1">
    <citation type="submission" date="2020-08" db="EMBL/GenBank/DDBJ databases">
        <title>Genome sequence of Sphingomonas sediminicola KACC 15039T.</title>
        <authorList>
            <person name="Hyun D.-W."/>
            <person name="Bae J.-W."/>
        </authorList>
    </citation>
    <scope>NUCLEOTIDE SEQUENCE [LARGE SCALE GENOMIC DNA]</scope>
    <source>
        <strain evidence="3 4">KACC 15039</strain>
    </source>
</reference>
<feature type="compositionally biased region" description="Polar residues" evidence="1">
    <location>
        <begin position="1"/>
        <end position="30"/>
    </location>
</feature>
<evidence type="ECO:0000313" key="3">
    <source>
        <dbReference type="EMBL" id="QNP44771.1"/>
    </source>
</evidence>
<dbReference type="RefSeq" id="WP_187707729.1">
    <property type="nucleotide sequence ID" value="NZ_CP060782.1"/>
</dbReference>
<name>A0ABX6T4G7_9SPHN</name>
<dbReference type="Proteomes" id="UP000516105">
    <property type="component" value="Chromosome"/>
</dbReference>
<evidence type="ECO:0000259" key="2">
    <source>
        <dbReference type="Pfam" id="PF18348"/>
    </source>
</evidence>
<evidence type="ECO:0000313" key="4">
    <source>
        <dbReference type="Proteomes" id="UP000516105"/>
    </source>
</evidence>
<feature type="region of interest" description="Disordered" evidence="1">
    <location>
        <begin position="1"/>
        <end position="48"/>
    </location>
</feature>